<reference evidence="1 2" key="1">
    <citation type="journal article" date="2024" name="BMC Genomics">
        <title>De novo assembly and annotation of Popillia japonica's genome with initial clues to its potential as an invasive pest.</title>
        <authorList>
            <person name="Cucini C."/>
            <person name="Boschi S."/>
            <person name="Funari R."/>
            <person name="Cardaioli E."/>
            <person name="Iannotti N."/>
            <person name="Marturano G."/>
            <person name="Paoli F."/>
            <person name="Bruttini M."/>
            <person name="Carapelli A."/>
            <person name="Frati F."/>
            <person name="Nardi F."/>
        </authorList>
    </citation>
    <scope>NUCLEOTIDE SEQUENCE [LARGE SCALE GENOMIC DNA]</scope>
    <source>
        <strain evidence="1">DMR45628</strain>
    </source>
</reference>
<accession>A0AAW1JJD9</accession>
<dbReference type="InterPro" id="IPR036691">
    <property type="entry name" value="Endo/exonu/phosph_ase_sf"/>
</dbReference>
<dbReference type="EMBL" id="JASPKY010000361">
    <property type="protein sequence ID" value="KAK9703891.1"/>
    <property type="molecule type" value="Genomic_DNA"/>
</dbReference>
<protein>
    <recommendedName>
        <fullName evidence="3">Craniofacial development protein 2-like</fullName>
    </recommendedName>
</protein>
<evidence type="ECO:0000313" key="2">
    <source>
        <dbReference type="Proteomes" id="UP001458880"/>
    </source>
</evidence>
<gene>
    <name evidence="1" type="ORF">QE152_g29029</name>
</gene>
<sequence length="201" mass="22982">MDANKTERTGRNEYILRQGIDTSNKKKEWKLGAWNVRSLHGKECELVSEFEETGLTILCISETKMKGQWERVIDNDHILLHSGVNMSDRAAAGVGIIIHRNLRININRWEAVSERILAVELKDSKKKTMTIISVYGPNDNDNIEEKEKFWEELTSTSEDGRGTLFIAGDFNSRVGKKNDRYKAVLGQHGEEKNGMTDIRLF</sequence>
<proteinExistence type="predicted"/>
<dbReference type="Gene3D" id="3.60.10.10">
    <property type="entry name" value="Endonuclease/exonuclease/phosphatase"/>
    <property type="match status" value="1"/>
</dbReference>
<keyword evidence="2" id="KW-1185">Reference proteome</keyword>
<dbReference type="Proteomes" id="UP001458880">
    <property type="component" value="Unassembled WGS sequence"/>
</dbReference>
<dbReference type="AlphaFoldDB" id="A0AAW1JJD9"/>
<evidence type="ECO:0008006" key="3">
    <source>
        <dbReference type="Google" id="ProtNLM"/>
    </source>
</evidence>
<organism evidence="1 2">
    <name type="scientific">Popillia japonica</name>
    <name type="common">Japanese beetle</name>
    <dbReference type="NCBI Taxonomy" id="7064"/>
    <lineage>
        <taxon>Eukaryota</taxon>
        <taxon>Metazoa</taxon>
        <taxon>Ecdysozoa</taxon>
        <taxon>Arthropoda</taxon>
        <taxon>Hexapoda</taxon>
        <taxon>Insecta</taxon>
        <taxon>Pterygota</taxon>
        <taxon>Neoptera</taxon>
        <taxon>Endopterygota</taxon>
        <taxon>Coleoptera</taxon>
        <taxon>Polyphaga</taxon>
        <taxon>Scarabaeiformia</taxon>
        <taxon>Scarabaeidae</taxon>
        <taxon>Rutelinae</taxon>
        <taxon>Popillia</taxon>
    </lineage>
</organism>
<name>A0AAW1JJD9_POPJA</name>
<evidence type="ECO:0000313" key="1">
    <source>
        <dbReference type="EMBL" id="KAK9703891.1"/>
    </source>
</evidence>
<dbReference type="SUPFAM" id="SSF56219">
    <property type="entry name" value="DNase I-like"/>
    <property type="match status" value="1"/>
</dbReference>
<comment type="caution">
    <text evidence="1">The sequence shown here is derived from an EMBL/GenBank/DDBJ whole genome shotgun (WGS) entry which is preliminary data.</text>
</comment>